<organism evidence="1 2">
    <name type="scientific">Hygrophoropsis aurantiaca</name>
    <dbReference type="NCBI Taxonomy" id="72124"/>
    <lineage>
        <taxon>Eukaryota</taxon>
        <taxon>Fungi</taxon>
        <taxon>Dikarya</taxon>
        <taxon>Basidiomycota</taxon>
        <taxon>Agaricomycotina</taxon>
        <taxon>Agaricomycetes</taxon>
        <taxon>Agaricomycetidae</taxon>
        <taxon>Boletales</taxon>
        <taxon>Coniophorineae</taxon>
        <taxon>Hygrophoropsidaceae</taxon>
        <taxon>Hygrophoropsis</taxon>
    </lineage>
</organism>
<accession>A0ACB7ZZ88</accession>
<keyword evidence="2" id="KW-1185">Reference proteome</keyword>
<gene>
    <name evidence="1" type="ORF">BJ138DRAFT_1130188</name>
</gene>
<dbReference type="Proteomes" id="UP000790377">
    <property type="component" value="Unassembled WGS sequence"/>
</dbReference>
<reference evidence="1" key="1">
    <citation type="journal article" date="2021" name="New Phytol.">
        <title>Evolutionary innovations through gain and loss of genes in the ectomycorrhizal Boletales.</title>
        <authorList>
            <person name="Wu G."/>
            <person name="Miyauchi S."/>
            <person name="Morin E."/>
            <person name="Kuo A."/>
            <person name="Drula E."/>
            <person name="Varga T."/>
            <person name="Kohler A."/>
            <person name="Feng B."/>
            <person name="Cao Y."/>
            <person name="Lipzen A."/>
            <person name="Daum C."/>
            <person name="Hundley H."/>
            <person name="Pangilinan J."/>
            <person name="Johnson J."/>
            <person name="Barry K."/>
            <person name="LaButti K."/>
            <person name="Ng V."/>
            <person name="Ahrendt S."/>
            <person name="Min B."/>
            <person name="Choi I.G."/>
            <person name="Park H."/>
            <person name="Plett J.M."/>
            <person name="Magnuson J."/>
            <person name="Spatafora J.W."/>
            <person name="Nagy L.G."/>
            <person name="Henrissat B."/>
            <person name="Grigoriev I.V."/>
            <person name="Yang Z.L."/>
            <person name="Xu J."/>
            <person name="Martin F.M."/>
        </authorList>
    </citation>
    <scope>NUCLEOTIDE SEQUENCE</scope>
    <source>
        <strain evidence="1">ATCC 28755</strain>
    </source>
</reference>
<evidence type="ECO:0000313" key="1">
    <source>
        <dbReference type="EMBL" id="KAH7905972.1"/>
    </source>
</evidence>
<comment type="caution">
    <text evidence="1">The sequence shown here is derived from an EMBL/GenBank/DDBJ whole genome shotgun (WGS) entry which is preliminary data.</text>
</comment>
<name>A0ACB7ZZ88_9AGAM</name>
<evidence type="ECO:0000313" key="2">
    <source>
        <dbReference type="Proteomes" id="UP000790377"/>
    </source>
</evidence>
<dbReference type="EMBL" id="MU268090">
    <property type="protein sequence ID" value="KAH7905972.1"/>
    <property type="molecule type" value="Genomic_DNA"/>
</dbReference>
<protein>
    <submittedName>
        <fullName evidence="1">Uncharacterized protein</fullName>
    </submittedName>
</protein>
<sequence>MADPKAVTEEGAEVMDSNGGVDHSSLPTPGREASELTDDESAVYVQAQDEGPGDVQPSNGAPSVSQTILVKGAAYRTWQALIYYCYTGQTAFAPLKSRGVITARSSEHDSDATTCTPCSPKSMYRLADALGIDALKDAALAAIRSDLSKENILGETFSKFTSKYPAIQDMEVALLIKHRSAREVVQEFPVKIQMIFRGEIPHAEKAHADFMQRLLQI</sequence>
<proteinExistence type="predicted"/>